<proteinExistence type="predicted"/>
<sequence length="303" mass="32757">MKRVMMKRMGRIGLLAVMLMVSAQAFAAGPTFLWELRDARGAVRAWLFGTIHVCDEACFPLPGVVREAFAKADVLALELDPDDPQLVVQLRKAGMLPSGQRLGQRLPPELNTRLERVAAGFGLPAEAIQRLQPWMVATLLSLQAADKAGYGASQGVDLWLARQARARGLPLLALETARRQVAALGAGGEKAQLAYLAEVVDLIDSGEASAYFGAMLQAWRDGDAAELDRLMREEMAGEAMQPLLDALLGQRNREMALRIDKQLKTGRRPFVAVGAAHLGGPSGLVVQLAAKGYKLRQLDATPD</sequence>
<dbReference type="AlphaFoldDB" id="A0A848G8Q4"/>
<dbReference type="PANTHER" id="PTHR40590:SF1">
    <property type="entry name" value="CYTOPLASMIC PROTEIN"/>
    <property type="match status" value="1"/>
</dbReference>
<evidence type="ECO:0000313" key="3">
    <source>
        <dbReference type="Proteomes" id="UP000580043"/>
    </source>
</evidence>
<dbReference type="EMBL" id="JABBGA010000032">
    <property type="protein sequence ID" value="NML28668.1"/>
    <property type="molecule type" value="Genomic_DNA"/>
</dbReference>
<feature type="chain" id="PRO_5032948220" evidence="1">
    <location>
        <begin position="28"/>
        <end position="303"/>
    </location>
</feature>
<keyword evidence="3" id="KW-1185">Reference proteome</keyword>
<feature type="signal peptide" evidence="1">
    <location>
        <begin position="1"/>
        <end position="27"/>
    </location>
</feature>
<gene>
    <name evidence="2" type="ORF">HHL15_23200</name>
</gene>
<evidence type="ECO:0000313" key="2">
    <source>
        <dbReference type="EMBL" id="NML28668.1"/>
    </source>
</evidence>
<dbReference type="RefSeq" id="WP_169148190.1">
    <property type="nucleotide sequence ID" value="NZ_JABBGA010000032.1"/>
</dbReference>
<accession>A0A848G8Q4</accession>
<dbReference type="CDD" id="cd14789">
    <property type="entry name" value="Tiki"/>
    <property type="match status" value="1"/>
</dbReference>
<dbReference type="PANTHER" id="PTHR40590">
    <property type="entry name" value="CYTOPLASMIC PROTEIN-RELATED"/>
    <property type="match status" value="1"/>
</dbReference>
<reference evidence="2 3" key="1">
    <citation type="submission" date="2020-04" db="EMBL/GenBank/DDBJ databases">
        <title>Zoogloea sp. G-4-1-14 isolated from soil.</title>
        <authorList>
            <person name="Dahal R.H."/>
        </authorList>
    </citation>
    <scope>NUCLEOTIDE SEQUENCE [LARGE SCALE GENOMIC DNA]</scope>
    <source>
        <strain evidence="2 3">G-4-1-14</strain>
    </source>
</reference>
<protein>
    <submittedName>
        <fullName evidence="2">TraB/GumN family protein</fullName>
    </submittedName>
</protein>
<dbReference type="InterPro" id="IPR047111">
    <property type="entry name" value="YbaP-like"/>
</dbReference>
<name>A0A848G8Q4_9RHOO</name>
<comment type="caution">
    <text evidence="2">The sequence shown here is derived from an EMBL/GenBank/DDBJ whole genome shotgun (WGS) entry which is preliminary data.</text>
</comment>
<organism evidence="2 3">
    <name type="scientific">Zoogloea dura</name>
    <dbReference type="NCBI Taxonomy" id="2728840"/>
    <lineage>
        <taxon>Bacteria</taxon>
        <taxon>Pseudomonadati</taxon>
        <taxon>Pseudomonadota</taxon>
        <taxon>Betaproteobacteria</taxon>
        <taxon>Rhodocyclales</taxon>
        <taxon>Zoogloeaceae</taxon>
        <taxon>Zoogloea</taxon>
    </lineage>
</organism>
<dbReference type="Proteomes" id="UP000580043">
    <property type="component" value="Unassembled WGS sequence"/>
</dbReference>
<dbReference type="InterPro" id="IPR002816">
    <property type="entry name" value="TraB/PrgY/GumN_fam"/>
</dbReference>
<evidence type="ECO:0000256" key="1">
    <source>
        <dbReference type="SAM" id="SignalP"/>
    </source>
</evidence>
<keyword evidence="1" id="KW-0732">Signal</keyword>
<dbReference type="Pfam" id="PF01963">
    <property type="entry name" value="TraB_PrgY_gumN"/>
    <property type="match status" value="1"/>
</dbReference>